<dbReference type="InterPro" id="IPR022453">
    <property type="entry name" value="Znf_MqsA-type"/>
</dbReference>
<sequence length="63" mass="7586">MNKEAVPIQFCPECGKRIFDKEEENTHAMCIQWGITKNKYRRRVDWIQACIENGKRITEIMKR</sequence>
<evidence type="ECO:0000313" key="1">
    <source>
        <dbReference type="EMBL" id="QHU12610.1"/>
    </source>
</evidence>
<proteinExistence type="predicted"/>
<organism evidence="1">
    <name type="scientific">viral metagenome</name>
    <dbReference type="NCBI Taxonomy" id="1070528"/>
    <lineage>
        <taxon>unclassified sequences</taxon>
        <taxon>metagenomes</taxon>
        <taxon>organismal metagenomes</taxon>
    </lineage>
</organism>
<protein>
    <submittedName>
        <fullName evidence="1">Uncharacterized protein</fullName>
    </submittedName>
</protein>
<dbReference type="NCBIfam" id="TIGR03831">
    <property type="entry name" value="YgiT_finger"/>
    <property type="match status" value="1"/>
</dbReference>
<name>A0A6C0K717_9ZZZZ</name>
<reference evidence="1" key="1">
    <citation type="journal article" date="2020" name="Nature">
        <title>Giant virus diversity and host interactions through global metagenomics.</title>
        <authorList>
            <person name="Schulz F."/>
            <person name="Roux S."/>
            <person name="Paez-Espino D."/>
            <person name="Jungbluth S."/>
            <person name="Walsh D.A."/>
            <person name="Denef V.J."/>
            <person name="McMahon K.D."/>
            <person name="Konstantinidis K.T."/>
            <person name="Eloe-Fadrosh E.A."/>
            <person name="Kyrpides N.C."/>
            <person name="Woyke T."/>
        </authorList>
    </citation>
    <scope>NUCLEOTIDE SEQUENCE</scope>
    <source>
        <strain evidence="1">GVMAG-S-1101172-89</strain>
    </source>
</reference>
<accession>A0A6C0K717</accession>
<dbReference type="AlphaFoldDB" id="A0A6C0K717"/>
<dbReference type="EMBL" id="MN740808">
    <property type="protein sequence ID" value="QHU12610.1"/>
    <property type="molecule type" value="Genomic_DNA"/>
</dbReference>